<feature type="domain" description="Oxidoreductase molybdopterin-binding" evidence="5">
    <location>
        <begin position="50"/>
        <end position="228"/>
    </location>
</feature>
<comment type="cofactor">
    <cofactor evidence="1">
        <name>Mo-molybdopterin</name>
        <dbReference type="ChEBI" id="CHEBI:71302"/>
    </cofactor>
</comment>
<sequence length="373" mass="41142">MYAYRMLRCSLGRPLDGGDWFVHHGTDVETRWDADVPHLTPNDRFFVRNHTRPPVVDVHSWRLLVTGDGVLGERTYSLADLQSFTSRTYERALECTGNGRRLFADQQGTHRPGTQWGLGAIGVARWTGVPLSTVLRHAGLRPEAVQVMPVGLDEPYVEDGVDHGRVRRPLPIAKALDDTIIAWAMNDEPLPVDHGFPARLVVPGWVGIASIKWLGELRVTTSVVDSPWNTRWYRMHGEGWAGPDAVLDRMPPKSAIDATGPLEAGRLAVLRGRAWSGDASIRMVEVSTDGGRTWDEAHLTGANEPSCWVGWEHPWTPPAAGEHVLMTRATDSLGRTQPDRAPANDDGYLFSAVVRHPVTVAAPYLQTTVSEGV</sequence>
<evidence type="ECO:0000256" key="4">
    <source>
        <dbReference type="ARBA" id="ARBA00023002"/>
    </source>
</evidence>
<evidence type="ECO:0000259" key="6">
    <source>
        <dbReference type="Pfam" id="PF03404"/>
    </source>
</evidence>
<evidence type="ECO:0000313" key="7">
    <source>
        <dbReference type="EMBL" id="GAA2155520.1"/>
    </source>
</evidence>
<evidence type="ECO:0000256" key="1">
    <source>
        <dbReference type="ARBA" id="ARBA00001924"/>
    </source>
</evidence>
<proteinExistence type="predicted"/>
<dbReference type="CDD" id="cd02110">
    <property type="entry name" value="SO_family_Moco_dimer"/>
    <property type="match status" value="1"/>
</dbReference>
<reference evidence="8" key="1">
    <citation type="journal article" date="2019" name="Int. J. Syst. Evol. Microbiol.">
        <title>The Global Catalogue of Microorganisms (GCM) 10K type strain sequencing project: providing services to taxonomists for standard genome sequencing and annotation.</title>
        <authorList>
            <consortium name="The Broad Institute Genomics Platform"/>
            <consortium name="The Broad Institute Genome Sequencing Center for Infectious Disease"/>
            <person name="Wu L."/>
            <person name="Ma J."/>
        </authorList>
    </citation>
    <scope>NUCLEOTIDE SEQUENCE [LARGE SCALE GENOMIC DNA]</scope>
    <source>
        <strain evidence="8">JCM 16022</strain>
    </source>
</reference>
<dbReference type="Pfam" id="PF00174">
    <property type="entry name" value="Oxidored_molyb"/>
    <property type="match status" value="1"/>
</dbReference>
<evidence type="ECO:0000256" key="3">
    <source>
        <dbReference type="ARBA" id="ARBA00022723"/>
    </source>
</evidence>
<protein>
    <submittedName>
        <fullName evidence="7">Sulfite oxidase</fullName>
    </submittedName>
</protein>
<dbReference type="Gene3D" id="2.60.40.650">
    <property type="match status" value="1"/>
</dbReference>
<dbReference type="EMBL" id="BAAAQR010000017">
    <property type="protein sequence ID" value="GAA2155520.1"/>
    <property type="molecule type" value="Genomic_DNA"/>
</dbReference>
<gene>
    <name evidence="7" type="ORF">GCM10009844_42720</name>
</gene>
<keyword evidence="4" id="KW-0560">Oxidoreductase</keyword>
<dbReference type="InterPro" id="IPR008335">
    <property type="entry name" value="Mopterin_OxRdtase_euk"/>
</dbReference>
<dbReference type="PANTHER" id="PTHR19372:SF7">
    <property type="entry name" value="SULFITE OXIDASE, MITOCHONDRIAL"/>
    <property type="match status" value="1"/>
</dbReference>
<dbReference type="Pfam" id="PF03404">
    <property type="entry name" value="Mo-co_dimer"/>
    <property type="match status" value="1"/>
</dbReference>
<evidence type="ECO:0000313" key="8">
    <source>
        <dbReference type="Proteomes" id="UP001501771"/>
    </source>
</evidence>
<dbReference type="Proteomes" id="UP001501771">
    <property type="component" value="Unassembled WGS sequence"/>
</dbReference>
<evidence type="ECO:0000256" key="2">
    <source>
        <dbReference type="ARBA" id="ARBA00022505"/>
    </source>
</evidence>
<accession>A0ABP5LXA2</accession>
<dbReference type="InterPro" id="IPR005066">
    <property type="entry name" value="MoCF_OxRdtse_dimer"/>
</dbReference>
<dbReference type="Gene3D" id="3.90.420.10">
    <property type="entry name" value="Oxidoreductase, molybdopterin-binding domain"/>
    <property type="match status" value="1"/>
</dbReference>
<organism evidence="7 8">
    <name type="scientific">Nocardioides koreensis</name>
    <dbReference type="NCBI Taxonomy" id="433651"/>
    <lineage>
        <taxon>Bacteria</taxon>
        <taxon>Bacillati</taxon>
        <taxon>Actinomycetota</taxon>
        <taxon>Actinomycetes</taxon>
        <taxon>Propionibacteriales</taxon>
        <taxon>Nocardioidaceae</taxon>
        <taxon>Nocardioides</taxon>
    </lineage>
</organism>
<dbReference type="InterPro" id="IPR000572">
    <property type="entry name" value="OxRdtase_Mopterin-bd_dom"/>
</dbReference>
<dbReference type="SUPFAM" id="SSF81296">
    <property type="entry name" value="E set domains"/>
    <property type="match status" value="1"/>
</dbReference>
<evidence type="ECO:0000259" key="5">
    <source>
        <dbReference type="Pfam" id="PF00174"/>
    </source>
</evidence>
<dbReference type="InterPro" id="IPR036374">
    <property type="entry name" value="OxRdtase_Mopterin-bd_sf"/>
</dbReference>
<keyword evidence="3" id="KW-0479">Metal-binding</keyword>
<dbReference type="PANTHER" id="PTHR19372">
    <property type="entry name" value="SULFITE REDUCTASE"/>
    <property type="match status" value="1"/>
</dbReference>
<dbReference type="PRINTS" id="PR00407">
    <property type="entry name" value="EUMOPTERIN"/>
</dbReference>
<keyword evidence="2" id="KW-0500">Molybdenum</keyword>
<name>A0ABP5LXA2_9ACTN</name>
<dbReference type="InterPro" id="IPR014756">
    <property type="entry name" value="Ig_E-set"/>
</dbReference>
<dbReference type="SUPFAM" id="SSF56524">
    <property type="entry name" value="Oxidoreductase molybdopterin-binding domain"/>
    <property type="match status" value="1"/>
</dbReference>
<comment type="caution">
    <text evidence="7">The sequence shown here is derived from an EMBL/GenBank/DDBJ whole genome shotgun (WGS) entry which is preliminary data.</text>
</comment>
<feature type="domain" description="Moybdenum cofactor oxidoreductase dimerisation" evidence="6">
    <location>
        <begin position="268"/>
        <end position="342"/>
    </location>
</feature>
<keyword evidence="8" id="KW-1185">Reference proteome</keyword>